<organism evidence="3 4">
    <name type="scientific">Nostoc flagelliforme FACHB-838</name>
    <dbReference type="NCBI Taxonomy" id="2692904"/>
    <lineage>
        <taxon>Bacteria</taxon>
        <taxon>Bacillati</taxon>
        <taxon>Cyanobacteriota</taxon>
        <taxon>Cyanophyceae</taxon>
        <taxon>Nostocales</taxon>
        <taxon>Nostocaceae</taxon>
        <taxon>Nostoc</taxon>
    </lineage>
</organism>
<dbReference type="PANTHER" id="PTHR48107:SF7">
    <property type="entry name" value="RE15974P"/>
    <property type="match status" value="1"/>
</dbReference>
<dbReference type="Proteomes" id="UP000623440">
    <property type="component" value="Unassembled WGS sequence"/>
</dbReference>
<dbReference type="PRINTS" id="PR00081">
    <property type="entry name" value="GDHRDH"/>
</dbReference>
<keyword evidence="2" id="KW-0560">Oxidoreductase</keyword>
<dbReference type="Pfam" id="PF13561">
    <property type="entry name" value="adh_short_C2"/>
    <property type="match status" value="1"/>
</dbReference>
<dbReference type="PANTHER" id="PTHR48107">
    <property type="entry name" value="NADPH-DEPENDENT ALDEHYDE REDUCTASE-LIKE PROTEIN, CHLOROPLASTIC-RELATED"/>
    <property type="match status" value="1"/>
</dbReference>
<gene>
    <name evidence="3" type="ORF">H6G97_32905</name>
</gene>
<dbReference type="SUPFAM" id="SSF51735">
    <property type="entry name" value="NAD(P)-binding Rossmann-fold domains"/>
    <property type="match status" value="1"/>
</dbReference>
<dbReference type="Gene3D" id="3.40.50.720">
    <property type="entry name" value="NAD(P)-binding Rossmann-like Domain"/>
    <property type="match status" value="1"/>
</dbReference>
<dbReference type="InterPro" id="IPR002347">
    <property type="entry name" value="SDR_fam"/>
</dbReference>
<accession>A0ABR8DY58</accession>
<protein>
    <submittedName>
        <fullName evidence="3">SDR family oxidoreductase</fullName>
    </submittedName>
</protein>
<evidence type="ECO:0000256" key="1">
    <source>
        <dbReference type="ARBA" id="ARBA00006484"/>
    </source>
</evidence>
<comment type="similarity">
    <text evidence="1">Belongs to the short-chain dehydrogenases/reductases (SDR) family.</text>
</comment>
<dbReference type="EMBL" id="JACJSI010000133">
    <property type="protein sequence ID" value="MBD2534078.1"/>
    <property type="molecule type" value="Genomic_DNA"/>
</dbReference>
<evidence type="ECO:0000313" key="3">
    <source>
        <dbReference type="EMBL" id="MBD2534078.1"/>
    </source>
</evidence>
<dbReference type="NCBIfam" id="NF009389">
    <property type="entry name" value="PRK12748.1"/>
    <property type="match status" value="1"/>
</dbReference>
<proteinExistence type="inferred from homology"/>
<comment type="caution">
    <text evidence="3">The sequence shown here is derived from an EMBL/GenBank/DDBJ whole genome shotgun (WGS) entry which is preliminary data.</text>
</comment>
<evidence type="ECO:0000256" key="2">
    <source>
        <dbReference type="ARBA" id="ARBA00023002"/>
    </source>
</evidence>
<dbReference type="RefSeq" id="WP_190944604.1">
    <property type="nucleotide sequence ID" value="NZ_JACJSI010000133.1"/>
</dbReference>
<evidence type="ECO:0000313" key="4">
    <source>
        <dbReference type="Proteomes" id="UP000623440"/>
    </source>
</evidence>
<reference evidence="3 4" key="1">
    <citation type="journal article" date="2020" name="ISME J.">
        <title>Comparative genomics reveals insights into cyanobacterial evolution and habitat adaptation.</title>
        <authorList>
            <person name="Chen M.Y."/>
            <person name="Teng W.K."/>
            <person name="Zhao L."/>
            <person name="Hu C.X."/>
            <person name="Zhou Y.K."/>
            <person name="Han B.P."/>
            <person name="Song L.R."/>
            <person name="Shu W.S."/>
        </authorList>
    </citation>
    <scope>NUCLEOTIDE SEQUENCE [LARGE SCALE GENOMIC DNA]</scope>
    <source>
        <strain evidence="3 4">FACHB-838</strain>
    </source>
</reference>
<sequence>MPEAVLKGRVALVTGVSRRKGIGFAIAQRLAMLGADVFIHSYSPYDATQPWGADPDGISALIALLQKYGTRIAHAQGNFLDPAVPGQIMGTAVQTLGHIDILIANHAYSKMGNLEQLTAAEIDTHLHINVRGTLLLVQAFAAQHSGCSGGRVVLLTSGQHLNPMPEELSYIASKGALHQLTLSLSAYLIGRGITVNAINPGATDTGYASSELYESVLRANPQGRWGQPEDAARLIGWLVTDDAQWVTGQVINSTGGGV</sequence>
<keyword evidence="4" id="KW-1185">Reference proteome</keyword>
<dbReference type="InterPro" id="IPR036291">
    <property type="entry name" value="NAD(P)-bd_dom_sf"/>
</dbReference>
<name>A0ABR8DY58_9NOSO</name>